<evidence type="ECO:0000313" key="2">
    <source>
        <dbReference type="EMBL" id="KAF2219254.1"/>
    </source>
</evidence>
<dbReference type="EMBL" id="ML992518">
    <property type="protein sequence ID" value="KAF2219254.1"/>
    <property type="molecule type" value="Genomic_DNA"/>
</dbReference>
<keyword evidence="3" id="KW-1185">Reference proteome</keyword>
<protein>
    <submittedName>
        <fullName evidence="2">Uncharacterized protein</fullName>
    </submittedName>
</protein>
<reference evidence="3" key="1">
    <citation type="journal article" date="2020" name="Stud. Mycol.">
        <title>101 Dothideomycetes genomes: A test case for predicting lifestyles and emergence of pathogens.</title>
        <authorList>
            <person name="Haridas S."/>
            <person name="Albert R."/>
            <person name="Binder M."/>
            <person name="Bloem J."/>
            <person name="LaButti K."/>
            <person name="Salamov A."/>
            <person name="Andreopoulos B."/>
            <person name="Baker S."/>
            <person name="Barry K."/>
            <person name="Bills G."/>
            <person name="Bluhm B."/>
            <person name="Cannon C."/>
            <person name="Castanera R."/>
            <person name="Culley D."/>
            <person name="Daum C."/>
            <person name="Ezra D."/>
            <person name="Gonzalez J."/>
            <person name="Henrissat B."/>
            <person name="Kuo A."/>
            <person name="Liang C."/>
            <person name="Lipzen A."/>
            <person name="Lutzoni F."/>
            <person name="Magnuson J."/>
            <person name="Mondo S."/>
            <person name="Nolan M."/>
            <person name="Ohm R."/>
            <person name="Pangilinan J."/>
            <person name="Park H.-J."/>
            <person name="Ramirez L."/>
            <person name="Alfaro M."/>
            <person name="Sun H."/>
            <person name="Tritt A."/>
            <person name="Yoshinaga Y."/>
            <person name="Zwiers L.-H."/>
            <person name="Turgeon B."/>
            <person name="Goodwin S."/>
            <person name="Spatafora J."/>
            <person name="Crous P."/>
            <person name="Grigoriev I."/>
        </authorList>
    </citation>
    <scope>NUCLEOTIDE SEQUENCE [LARGE SCALE GENOMIC DNA]</scope>
    <source>
        <strain evidence="3">CECT 20119</strain>
    </source>
</reference>
<evidence type="ECO:0000313" key="3">
    <source>
        <dbReference type="Proteomes" id="UP000799538"/>
    </source>
</evidence>
<dbReference type="Proteomes" id="UP000799538">
    <property type="component" value="Unassembled WGS sequence"/>
</dbReference>
<dbReference type="AlphaFoldDB" id="A0A6A6G0V8"/>
<gene>
    <name evidence="2" type="ORF">BDZ85DRAFT_46358</name>
</gene>
<sequence>MILAHVPQLHLFPSTHTMSDDDYRHGRSSDIIARWSQLARPSSRAPLTRPDESPQPIARIKRLCDGSPESALHHTRHLEVDERYDDCWAASTSTSNQTSVIAQSLTSHGNSIGRVLAGERGRIEVPGRLAGKGIPSCHAEGSKDHSRSPSSANSVPLQDCGTGIRTCRFSCSIPSAE</sequence>
<name>A0A6A6G0V8_9PEZI</name>
<accession>A0A6A6G0V8</accession>
<feature type="region of interest" description="Disordered" evidence="1">
    <location>
        <begin position="127"/>
        <end position="158"/>
    </location>
</feature>
<proteinExistence type="predicted"/>
<evidence type="ECO:0000256" key="1">
    <source>
        <dbReference type="SAM" id="MobiDB-lite"/>
    </source>
</evidence>
<organism evidence="2 3">
    <name type="scientific">Elsinoe ampelina</name>
    <dbReference type="NCBI Taxonomy" id="302913"/>
    <lineage>
        <taxon>Eukaryota</taxon>
        <taxon>Fungi</taxon>
        <taxon>Dikarya</taxon>
        <taxon>Ascomycota</taxon>
        <taxon>Pezizomycotina</taxon>
        <taxon>Dothideomycetes</taxon>
        <taxon>Dothideomycetidae</taxon>
        <taxon>Myriangiales</taxon>
        <taxon>Elsinoaceae</taxon>
        <taxon>Elsinoe</taxon>
    </lineage>
</organism>